<sequence>MIVINYISLCLIFGTTFLAIKIGVDTGTPPFFSAGVRFFLAGILLFIWMLLRKEAKLSLLLRKELWFIGLGLTFSTSAALYWAEQYVSSGMAAVLSATGPMIIIIIQVIALHKKITVSSLIGCAIGFVGVFMLILPNLTVKSDGYAVLGCVIILLGETGYAAATVYSKQVNSLFSTMSPITLNAVQMICGGTALIVLSMFTEKINYSSLFTGNTIGSLLYLTIIGSMIGHTIYYWLVVRTNPIFPSTWLYISPIIALIIGHWIYKEAISSISIIGSLTIISGVVIANAGQIRSLIRKPKLE</sequence>
<comment type="subcellular location">
    <subcellularLocation>
        <location evidence="1">Cell membrane</location>
        <topology evidence="1">Multi-pass membrane protein</topology>
    </subcellularLocation>
</comment>
<dbReference type="PANTHER" id="PTHR32322:SF18">
    <property type="entry name" value="S-ADENOSYLMETHIONINE_S-ADENOSYLHOMOCYSTEINE TRANSPORTER"/>
    <property type="match status" value="1"/>
</dbReference>
<comment type="caution">
    <text evidence="9">The sequence shown here is derived from an EMBL/GenBank/DDBJ whole genome shotgun (WGS) entry which is preliminary data.</text>
</comment>
<feature type="transmembrane region" description="Helical" evidence="7">
    <location>
        <begin position="89"/>
        <end position="110"/>
    </location>
</feature>
<dbReference type="SUPFAM" id="SSF103481">
    <property type="entry name" value="Multidrug resistance efflux transporter EmrE"/>
    <property type="match status" value="2"/>
</dbReference>
<dbReference type="PATRIC" id="fig|1395513.3.peg.64"/>
<evidence type="ECO:0000259" key="8">
    <source>
        <dbReference type="Pfam" id="PF00892"/>
    </source>
</evidence>
<evidence type="ECO:0000256" key="3">
    <source>
        <dbReference type="ARBA" id="ARBA00022475"/>
    </source>
</evidence>
<keyword evidence="6 7" id="KW-0472">Membrane</keyword>
<feature type="transmembrane region" description="Helical" evidence="7">
    <location>
        <begin position="248"/>
        <end position="264"/>
    </location>
</feature>
<dbReference type="RefSeq" id="WP_023508389.1">
    <property type="nucleotide sequence ID" value="NZ_AWTC01000001.1"/>
</dbReference>
<dbReference type="eggNOG" id="COG0697">
    <property type="taxonomic scope" value="Bacteria"/>
</dbReference>
<keyword evidence="4 7" id="KW-0812">Transmembrane</keyword>
<protein>
    <submittedName>
        <fullName evidence="9">Transporter</fullName>
    </submittedName>
</protein>
<dbReference type="Pfam" id="PF00892">
    <property type="entry name" value="EamA"/>
    <property type="match status" value="2"/>
</dbReference>
<feature type="domain" description="EamA" evidence="8">
    <location>
        <begin position="6"/>
        <end position="134"/>
    </location>
</feature>
<evidence type="ECO:0000256" key="7">
    <source>
        <dbReference type="SAM" id="Phobius"/>
    </source>
</evidence>
<evidence type="ECO:0000256" key="4">
    <source>
        <dbReference type="ARBA" id="ARBA00022692"/>
    </source>
</evidence>
<keyword evidence="10" id="KW-1185">Reference proteome</keyword>
<feature type="transmembrane region" description="Helical" evidence="7">
    <location>
        <begin position="178"/>
        <end position="197"/>
    </location>
</feature>
<evidence type="ECO:0000256" key="5">
    <source>
        <dbReference type="ARBA" id="ARBA00022989"/>
    </source>
</evidence>
<evidence type="ECO:0000256" key="1">
    <source>
        <dbReference type="ARBA" id="ARBA00004651"/>
    </source>
</evidence>
<dbReference type="OrthoDB" id="9812547at2"/>
<name>V6J923_9BACL</name>
<accession>V6J923</accession>
<reference evidence="9 10" key="1">
    <citation type="journal article" date="2013" name="Genome Announc.">
        <title>Genome Sequence of Sporolactobacillus laevolacticus DSM442, an Efficient Polymer-Grade D-Lactate Producer from Agricultural Waste Cottonseed as a Nitrogen Source.</title>
        <authorList>
            <person name="Wang H."/>
            <person name="Wang L."/>
            <person name="Ju J."/>
            <person name="Yu B."/>
            <person name="Ma Y."/>
        </authorList>
    </citation>
    <scope>NUCLEOTIDE SEQUENCE [LARGE SCALE GENOMIC DNA]</scope>
    <source>
        <strain evidence="9 10">DSM 442</strain>
    </source>
</reference>
<dbReference type="Proteomes" id="UP000018296">
    <property type="component" value="Unassembled WGS sequence"/>
</dbReference>
<dbReference type="EMBL" id="AWTC01000001">
    <property type="protein sequence ID" value="EST13284.1"/>
    <property type="molecule type" value="Genomic_DNA"/>
</dbReference>
<dbReference type="STRING" id="1395513.P343_00310"/>
<evidence type="ECO:0000313" key="10">
    <source>
        <dbReference type="Proteomes" id="UP000018296"/>
    </source>
</evidence>
<feature type="transmembrane region" description="Helical" evidence="7">
    <location>
        <begin position="63"/>
        <end position="83"/>
    </location>
</feature>
<gene>
    <name evidence="9" type="ORF">P343_00310</name>
</gene>
<dbReference type="InterPro" id="IPR000620">
    <property type="entry name" value="EamA_dom"/>
</dbReference>
<feature type="domain" description="EamA" evidence="8">
    <location>
        <begin position="148"/>
        <end position="286"/>
    </location>
</feature>
<evidence type="ECO:0000313" key="9">
    <source>
        <dbReference type="EMBL" id="EST13284.1"/>
    </source>
</evidence>
<organism evidence="9 10">
    <name type="scientific">Sporolactobacillus laevolacticus DSM 442</name>
    <dbReference type="NCBI Taxonomy" id="1395513"/>
    <lineage>
        <taxon>Bacteria</taxon>
        <taxon>Bacillati</taxon>
        <taxon>Bacillota</taxon>
        <taxon>Bacilli</taxon>
        <taxon>Bacillales</taxon>
        <taxon>Sporolactobacillaceae</taxon>
        <taxon>Sporolactobacillus</taxon>
    </lineage>
</organism>
<feature type="transmembrane region" description="Helical" evidence="7">
    <location>
        <begin position="270"/>
        <end position="289"/>
    </location>
</feature>
<dbReference type="GO" id="GO:0005886">
    <property type="term" value="C:plasma membrane"/>
    <property type="evidence" value="ECO:0007669"/>
    <property type="project" value="UniProtKB-SubCell"/>
</dbReference>
<keyword evidence="3" id="KW-1003">Cell membrane</keyword>
<dbReference type="PANTHER" id="PTHR32322">
    <property type="entry name" value="INNER MEMBRANE TRANSPORTER"/>
    <property type="match status" value="1"/>
</dbReference>
<dbReference type="InterPro" id="IPR050638">
    <property type="entry name" value="AA-Vitamin_Transporters"/>
</dbReference>
<feature type="transmembrane region" description="Helical" evidence="7">
    <location>
        <begin position="217"/>
        <end position="236"/>
    </location>
</feature>
<feature type="transmembrane region" description="Helical" evidence="7">
    <location>
        <begin position="30"/>
        <end position="51"/>
    </location>
</feature>
<evidence type="ECO:0000256" key="6">
    <source>
        <dbReference type="ARBA" id="ARBA00023136"/>
    </source>
</evidence>
<evidence type="ECO:0000256" key="2">
    <source>
        <dbReference type="ARBA" id="ARBA00007362"/>
    </source>
</evidence>
<feature type="transmembrane region" description="Helical" evidence="7">
    <location>
        <begin position="144"/>
        <end position="166"/>
    </location>
</feature>
<comment type="similarity">
    <text evidence="2">Belongs to the EamA transporter family.</text>
</comment>
<dbReference type="AlphaFoldDB" id="V6J923"/>
<dbReference type="InterPro" id="IPR037185">
    <property type="entry name" value="EmrE-like"/>
</dbReference>
<feature type="transmembrane region" description="Helical" evidence="7">
    <location>
        <begin position="117"/>
        <end position="138"/>
    </location>
</feature>
<keyword evidence="5 7" id="KW-1133">Transmembrane helix</keyword>
<feature type="transmembrane region" description="Helical" evidence="7">
    <location>
        <begin position="7"/>
        <end position="24"/>
    </location>
</feature>
<proteinExistence type="inferred from homology"/>